<dbReference type="Proteomes" id="UP000366945">
    <property type="component" value="Unassembled WGS sequence"/>
</dbReference>
<dbReference type="RefSeq" id="WP_150682027.1">
    <property type="nucleotide sequence ID" value="NZ_CABPSK010000006.1"/>
</dbReference>
<dbReference type="GeneID" id="300406805"/>
<dbReference type="EMBL" id="CABPSK010000006">
    <property type="protein sequence ID" value="VVE53047.1"/>
    <property type="molecule type" value="Genomic_DNA"/>
</dbReference>
<evidence type="ECO:0000256" key="1">
    <source>
        <dbReference type="SAM" id="MobiDB-lite"/>
    </source>
</evidence>
<feature type="compositionally biased region" description="Basic and acidic residues" evidence="1">
    <location>
        <begin position="7"/>
        <end position="16"/>
    </location>
</feature>
<protein>
    <submittedName>
        <fullName evidence="2">Uncharacterized protein</fullName>
    </submittedName>
</protein>
<organism evidence="2 3">
    <name type="scientific">Pandoraea pneumonica</name>
    <dbReference type="NCBI Taxonomy" id="2508299"/>
    <lineage>
        <taxon>Bacteria</taxon>
        <taxon>Pseudomonadati</taxon>
        <taxon>Pseudomonadota</taxon>
        <taxon>Betaproteobacteria</taxon>
        <taxon>Burkholderiales</taxon>
        <taxon>Burkholderiaceae</taxon>
        <taxon>Pandoraea</taxon>
    </lineage>
</organism>
<evidence type="ECO:0000313" key="3">
    <source>
        <dbReference type="Proteomes" id="UP000366945"/>
    </source>
</evidence>
<dbReference type="AlphaFoldDB" id="A0A5E4YXB5"/>
<feature type="compositionally biased region" description="Polar residues" evidence="1">
    <location>
        <begin position="20"/>
        <end position="33"/>
    </location>
</feature>
<evidence type="ECO:0000313" key="2">
    <source>
        <dbReference type="EMBL" id="VVE53047.1"/>
    </source>
</evidence>
<name>A0A5E4YXB5_9BURK</name>
<keyword evidence="3" id="KW-1185">Reference proteome</keyword>
<reference evidence="2 3" key="1">
    <citation type="submission" date="2019-08" db="EMBL/GenBank/DDBJ databases">
        <authorList>
            <person name="Peeters C."/>
        </authorList>
    </citation>
    <scope>NUCLEOTIDE SEQUENCE [LARGE SCALE GENOMIC DNA]</scope>
    <source>
        <strain evidence="2 3">LMG 31114</strain>
    </source>
</reference>
<gene>
    <name evidence="2" type="ORF">PPN31114_04826</name>
</gene>
<feature type="region of interest" description="Disordered" evidence="1">
    <location>
        <begin position="1"/>
        <end position="51"/>
    </location>
</feature>
<proteinExistence type="predicted"/>
<sequence length="401" mass="43241">MLPINAHRVDTPRLRAESTFAGSSSQDADSTPADNFPMDTHDASAGDGGSHVEANRVDAELTRNTALSRIAPISGVDPNPQARTGSIAGAPDEALDAALQAGAQDANCLQFHALRESIRQLPLADAQRLFGRLAGRLAAYPLSLHHWGPAFERLALLGFDLRNRLTDAILALLAAPHSDQHGHAFFLATESVEATMDATFLGRVGAMECDTPSPALALSWTSTLESLRRTSEYCEPWRLTCLARAIPTLPEAHRSTAALATLTAVLAAESSEITEGWSDLTSVLINATPERERAHVARELLRSVVTSRPSEAMDVLRTLATAIRQFPDDHAGAIVATLTNLAAMRLEYEQLQIFTKAQSLDGLQAVRDATELDHERQYPRPDFDALLSDTLEALAESVYGA</sequence>
<accession>A0A5E4YXB5</accession>
<dbReference type="OrthoDB" id="8936576at2"/>